<organism evidence="2 3">
    <name type="scientific">Rhipicephalus microplus</name>
    <name type="common">Cattle tick</name>
    <name type="synonym">Boophilus microplus</name>
    <dbReference type="NCBI Taxonomy" id="6941"/>
    <lineage>
        <taxon>Eukaryota</taxon>
        <taxon>Metazoa</taxon>
        <taxon>Ecdysozoa</taxon>
        <taxon>Arthropoda</taxon>
        <taxon>Chelicerata</taxon>
        <taxon>Arachnida</taxon>
        <taxon>Acari</taxon>
        <taxon>Parasitiformes</taxon>
        <taxon>Ixodida</taxon>
        <taxon>Ixodoidea</taxon>
        <taxon>Ixodidae</taxon>
        <taxon>Rhipicephalinae</taxon>
        <taxon>Rhipicephalus</taxon>
        <taxon>Boophilus</taxon>
    </lineage>
</organism>
<name>A0A9J6F4S9_RHIMP</name>
<evidence type="ECO:0000256" key="1">
    <source>
        <dbReference type="SAM" id="MobiDB-lite"/>
    </source>
</evidence>
<dbReference type="VEuPathDB" id="VectorBase:LOC119179617"/>
<comment type="caution">
    <text evidence="2">The sequence shown here is derived from an EMBL/GenBank/DDBJ whole genome shotgun (WGS) entry which is preliminary data.</text>
</comment>
<feature type="region of interest" description="Disordered" evidence="1">
    <location>
        <begin position="1"/>
        <end position="80"/>
    </location>
</feature>
<proteinExistence type="predicted"/>
<dbReference type="Proteomes" id="UP000821866">
    <property type="component" value="Chromosome 1"/>
</dbReference>
<accession>A0A9J6F4S9</accession>
<reference evidence="2" key="1">
    <citation type="journal article" date="2020" name="Cell">
        <title>Large-Scale Comparative Analyses of Tick Genomes Elucidate Their Genetic Diversity and Vector Capacities.</title>
        <authorList>
            <consortium name="Tick Genome and Microbiome Consortium (TIGMIC)"/>
            <person name="Jia N."/>
            <person name="Wang J."/>
            <person name="Shi W."/>
            <person name="Du L."/>
            <person name="Sun Y."/>
            <person name="Zhan W."/>
            <person name="Jiang J.F."/>
            <person name="Wang Q."/>
            <person name="Zhang B."/>
            <person name="Ji P."/>
            <person name="Bell-Sakyi L."/>
            <person name="Cui X.M."/>
            <person name="Yuan T.T."/>
            <person name="Jiang B.G."/>
            <person name="Yang W.F."/>
            <person name="Lam T.T."/>
            <person name="Chang Q.C."/>
            <person name="Ding S.J."/>
            <person name="Wang X.J."/>
            <person name="Zhu J.G."/>
            <person name="Ruan X.D."/>
            <person name="Zhao L."/>
            <person name="Wei J.T."/>
            <person name="Ye R.Z."/>
            <person name="Que T.C."/>
            <person name="Du C.H."/>
            <person name="Zhou Y.H."/>
            <person name="Cheng J.X."/>
            <person name="Dai P.F."/>
            <person name="Guo W.B."/>
            <person name="Han X.H."/>
            <person name="Huang E.J."/>
            <person name="Li L.F."/>
            <person name="Wei W."/>
            <person name="Gao Y.C."/>
            <person name="Liu J.Z."/>
            <person name="Shao H.Z."/>
            <person name="Wang X."/>
            <person name="Wang C.C."/>
            <person name="Yang T.C."/>
            <person name="Huo Q.B."/>
            <person name="Li W."/>
            <person name="Chen H.Y."/>
            <person name="Chen S.E."/>
            <person name="Zhou L.G."/>
            <person name="Ni X.B."/>
            <person name="Tian J.H."/>
            <person name="Sheng Y."/>
            <person name="Liu T."/>
            <person name="Pan Y.S."/>
            <person name="Xia L.Y."/>
            <person name="Li J."/>
            <person name="Zhao F."/>
            <person name="Cao W.C."/>
        </authorList>
    </citation>
    <scope>NUCLEOTIDE SEQUENCE</scope>
    <source>
        <strain evidence="2">Rmic-2018</strain>
    </source>
</reference>
<dbReference type="EMBL" id="JABSTU010000001">
    <property type="protein sequence ID" value="KAH8041532.1"/>
    <property type="molecule type" value="Genomic_DNA"/>
</dbReference>
<reference evidence="2" key="2">
    <citation type="submission" date="2021-09" db="EMBL/GenBank/DDBJ databases">
        <authorList>
            <person name="Jia N."/>
            <person name="Wang J."/>
            <person name="Shi W."/>
            <person name="Du L."/>
            <person name="Sun Y."/>
            <person name="Zhan W."/>
            <person name="Jiang J."/>
            <person name="Wang Q."/>
            <person name="Zhang B."/>
            <person name="Ji P."/>
            <person name="Sakyi L.B."/>
            <person name="Cui X."/>
            <person name="Yuan T."/>
            <person name="Jiang B."/>
            <person name="Yang W."/>
            <person name="Lam T.T.-Y."/>
            <person name="Chang Q."/>
            <person name="Ding S."/>
            <person name="Wang X."/>
            <person name="Zhu J."/>
            <person name="Ruan X."/>
            <person name="Zhao L."/>
            <person name="Wei J."/>
            <person name="Que T."/>
            <person name="Du C."/>
            <person name="Cheng J."/>
            <person name="Dai P."/>
            <person name="Han X."/>
            <person name="Huang E."/>
            <person name="Gao Y."/>
            <person name="Liu J."/>
            <person name="Shao H."/>
            <person name="Ye R."/>
            <person name="Li L."/>
            <person name="Wei W."/>
            <person name="Wang X."/>
            <person name="Wang C."/>
            <person name="Huo Q."/>
            <person name="Li W."/>
            <person name="Guo W."/>
            <person name="Chen H."/>
            <person name="Chen S."/>
            <person name="Zhou L."/>
            <person name="Zhou L."/>
            <person name="Ni X."/>
            <person name="Tian J."/>
            <person name="Zhou Y."/>
            <person name="Sheng Y."/>
            <person name="Liu T."/>
            <person name="Pan Y."/>
            <person name="Xia L."/>
            <person name="Li J."/>
            <person name="Zhao F."/>
            <person name="Cao W."/>
        </authorList>
    </citation>
    <scope>NUCLEOTIDE SEQUENCE</scope>
    <source>
        <strain evidence="2">Rmic-2018</strain>
        <tissue evidence="2">Larvae</tissue>
    </source>
</reference>
<keyword evidence="3" id="KW-1185">Reference proteome</keyword>
<protein>
    <submittedName>
        <fullName evidence="2">Uncharacterized protein</fullName>
    </submittedName>
</protein>
<evidence type="ECO:0000313" key="2">
    <source>
        <dbReference type="EMBL" id="KAH8041532.1"/>
    </source>
</evidence>
<feature type="compositionally biased region" description="Polar residues" evidence="1">
    <location>
        <begin position="59"/>
        <end position="68"/>
    </location>
</feature>
<gene>
    <name evidence="2" type="ORF">HPB51_016977</name>
</gene>
<sequence>MADHLVDGPPNKRQKLADTGLSSDSADFSRLWDLENELPEELMGSGGGPPLGDLSGGPTQSTGAAQQNGTGGEEATGPRHQQLSQLLQSNTNHGSPKELGGGPKRIGGPMLNGPMGPMGQARPPTSLGGLLGPNSPHGGPSGMVAAPPGMKGPGGAMGQASFHGGYGQVMSMGQLSQSQQRPMGANLGAALGMPPRYSSVDSSQLQNRTVQVHLEPHFVSLEAADKQASSVCDALCKVTATQRKFRFAQQTEQTSAPKDDEFTLVQHYRHHIARGGGERRILLLSLQLVSVAILHVLCRVASRRCVLRSGYLRRRILWSRYHGSAICAIAGARWCEEAWEVYDPDDGEESSHNQANREWTFAARCRWMTVDAGWRSSLSSNDNDDRPQPSEIANAVTILSSVYGDDVTLAQIRANQIASKRSLRQASIKDFFKPA</sequence>
<dbReference type="AlphaFoldDB" id="A0A9J6F4S9"/>
<evidence type="ECO:0000313" key="3">
    <source>
        <dbReference type="Proteomes" id="UP000821866"/>
    </source>
</evidence>
<feature type="region of interest" description="Disordered" evidence="1">
    <location>
        <begin position="90"/>
        <end position="109"/>
    </location>
</feature>